<sequence>MKIFLCCLTILACLLASALSCDPNSDNKPLCTEENLNVPIRNFWDPTAYWLCNFVGEEPELERCDVGHMFDSALGECVMWNKWVWTKPCPDVLNV</sequence>
<keyword evidence="1" id="KW-0732">Signal</keyword>
<feature type="chain" id="PRO_5011956448" evidence="1">
    <location>
        <begin position="21"/>
        <end position="95"/>
    </location>
</feature>
<accession>A0A1L8EBJ3</accession>
<dbReference type="PANTHER" id="PTHR20987:SF0">
    <property type="entry name" value="CHITIN-BINDING TYPE-2 DOMAIN-CONTAINING PROTEIN-RELATED"/>
    <property type="match status" value="1"/>
</dbReference>
<reference evidence="2" key="1">
    <citation type="submission" date="2017-01" db="EMBL/GenBank/DDBJ databases">
        <title>An insight into the sialome and mialome of the horn fly, Haematobia irritans.</title>
        <authorList>
            <person name="Breijo M."/>
            <person name="Boiani M."/>
            <person name="Ures X."/>
            <person name="Rocha S."/>
            <person name="Sequeira M."/>
            <person name="Ribeiro J.M."/>
        </authorList>
    </citation>
    <scope>NUCLEOTIDE SEQUENCE</scope>
</reference>
<dbReference type="PANTHER" id="PTHR20987">
    <property type="entry name" value="CHITIN-BINDING TYPE-2 DOMAIN-CONTAINING PROTEIN-RELATED"/>
    <property type="match status" value="1"/>
</dbReference>
<evidence type="ECO:0000256" key="1">
    <source>
        <dbReference type="SAM" id="SignalP"/>
    </source>
</evidence>
<organism evidence="2">
    <name type="scientific">Haematobia irritans</name>
    <name type="common">Horn fly</name>
    <name type="synonym">Conops irritans</name>
    <dbReference type="NCBI Taxonomy" id="7368"/>
    <lineage>
        <taxon>Eukaryota</taxon>
        <taxon>Metazoa</taxon>
        <taxon>Ecdysozoa</taxon>
        <taxon>Arthropoda</taxon>
        <taxon>Hexapoda</taxon>
        <taxon>Insecta</taxon>
        <taxon>Pterygota</taxon>
        <taxon>Neoptera</taxon>
        <taxon>Endopterygota</taxon>
        <taxon>Diptera</taxon>
        <taxon>Brachycera</taxon>
        <taxon>Muscomorpha</taxon>
        <taxon>Muscoidea</taxon>
        <taxon>Muscidae</taxon>
        <taxon>Haematobia</taxon>
    </lineage>
</organism>
<name>A0A1L8EBJ3_HAEIR</name>
<dbReference type="SUPFAM" id="SSF57625">
    <property type="entry name" value="Invertebrate chitin-binding proteins"/>
    <property type="match status" value="1"/>
</dbReference>
<dbReference type="AlphaFoldDB" id="A0A1L8EBJ3"/>
<proteinExistence type="predicted"/>
<dbReference type="InterPro" id="IPR036508">
    <property type="entry name" value="Chitin-bd_dom_sf"/>
</dbReference>
<protein>
    <submittedName>
        <fullName evidence="2">Putative secreted protein</fullName>
    </submittedName>
</protein>
<dbReference type="EMBL" id="GFDG01002820">
    <property type="protein sequence ID" value="JAV15979.1"/>
    <property type="molecule type" value="Transcribed_RNA"/>
</dbReference>
<dbReference type="GO" id="GO:0008061">
    <property type="term" value="F:chitin binding"/>
    <property type="evidence" value="ECO:0007669"/>
    <property type="project" value="InterPro"/>
</dbReference>
<evidence type="ECO:0000313" key="2">
    <source>
        <dbReference type="EMBL" id="JAV15979.1"/>
    </source>
</evidence>
<dbReference type="PROSITE" id="PS51257">
    <property type="entry name" value="PROKAR_LIPOPROTEIN"/>
    <property type="match status" value="1"/>
</dbReference>
<feature type="signal peptide" evidence="1">
    <location>
        <begin position="1"/>
        <end position="20"/>
    </location>
</feature>